<feature type="region of interest" description="Disordered" evidence="1">
    <location>
        <begin position="370"/>
        <end position="395"/>
    </location>
</feature>
<feature type="signal peptide" evidence="2">
    <location>
        <begin position="1"/>
        <end position="16"/>
    </location>
</feature>
<evidence type="ECO:0000313" key="3">
    <source>
        <dbReference type="EMBL" id="PFH61251.1"/>
    </source>
</evidence>
<evidence type="ECO:0000256" key="1">
    <source>
        <dbReference type="SAM" id="MobiDB-lite"/>
    </source>
</evidence>
<dbReference type="CDD" id="cd12811">
    <property type="entry name" value="MALA"/>
    <property type="match status" value="1"/>
</dbReference>
<comment type="caution">
    <text evidence="3">The sequence shown here is derived from an EMBL/GenBank/DDBJ whole genome shotgun (WGS) entry which is preliminary data.</text>
</comment>
<dbReference type="Pfam" id="PF22701">
    <property type="entry name" value="Mala_s_1-like"/>
    <property type="match status" value="1"/>
</dbReference>
<evidence type="ECO:0000313" key="4">
    <source>
        <dbReference type="Proteomes" id="UP000037136"/>
    </source>
</evidence>
<dbReference type="EMBL" id="LAZP02000082">
    <property type="protein sequence ID" value="PFH61251.1"/>
    <property type="molecule type" value="Genomic_DNA"/>
</dbReference>
<organism evidence="3 4">
    <name type="scientific">Ophiocordyceps unilateralis</name>
    <name type="common">Zombie-ant fungus</name>
    <name type="synonym">Torrubia unilateralis</name>
    <dbReference type="NCBI Taxonomy" id="268505"/>
    <lineage>
        <taxon>Eukaryota</taxon>
        <taxon>Fungi</taxon>
        <taxon>Dikarya</taxon>
        <taxon>Ascomycota</taxon>
        <taxon>Pezizomycotina</taxon>
        <taxon>Sordariomycetes</taxon>
        <taxon>Hypocreomycetidae</taxon>
        <taxon>Hypocreales</taxon>
        <taxon>Ophiocordycipitaceae</taxon>
        <taxon>Ophiocordyceps</taxon>
    </lineage>
</organism>
<dbReference type="STRING" id="268505.A0A2A9PJN5"/>
<feature type="compositionally biased region" description="Acidic residues" evidence="1">
    <location>
        <begin position="374"/>
        <end position="395"/>
    </location>
</feature>
<evidence type="ECO:0000256" key="2">
    <source>
        <dbReference type="SAM" id="SignalP"/>
    </source>
</evidence>
<dbReference type="InterPro" id="IPR054550">
    <property type="entry name" value="Mala_s_1-like"/>
</dbReference>
<proteinExistence type="predicted"/>
<sequence length="395" mass="43424">MVLLLPLILLSSSALASVGRYKPAKAAFCNVPPGNKLIDSFQLYPENASFDPKRCLVYFSVLWNNSVAIWDPVHNQIVGSLDDPKYTGRTDLHANAVSVDECRDELTTGFTAATAWDTNGRVITGQNNIARYSLSTFQRIWDVDLSNVTHNKYGGYQDVAQDVQGNIFVAGTYPPSLLRVVPSTRMVDIWYLGPPDSNIAGLQGLVNYQDKKILATYQTQSIEGSQLVSFNINHPGRPKPIPVKQGNRVTNRVGTILDAAVLPPLYGQKVLLAPDAHAGTVVLYSDDDWNTAHRLGVVPTLFPGEPNGPSVVSSVQAGQRVFSIYEFFEDGVVKAPGLPKGPGNRNFFPLQDVTDGINRLLLEFLSHGASTESNEYEGEELEPEEDLDPEEMERY</sequence>
<dbReference type="SUPFAM" id="SSF63829">
    <property type="entry name" value="Calcium-dependent phosphotriesterase"/>
    <property type="match status" value="1"/>
</dbReference>
<accession>A0A2A9PJN5</accession>
<reference evidence="3 4" key="2">
    <citation type="journal article" date="2017" name="Sci. Rep.">
        <title>Ant-infecting Ophiocordyceps genomes reveal a high diversity of potential behavioral manipulation genes and a possible major role for enterotoxins.</title>
        <authorList>
            <person name="de Bekker C."/>
            <person name="Ohm R.A."/>
            <person name="Evans H.C."/>
            <person name="Brachmann A."/>
            <person name="Hughes D.P."/>
        </authorList>
    </citation>
    <scope>NUCLEOTIDE SEQUENCE [LARGE SCALE GENOMIC DNA]</scope>
    <source>
        <strain evidence="3 4">SC16a</strain>
    </source>
</reference>
<gene>
    <name evidence="3" type="ORF">XA68_17885</name>
</gene>
<dbReference type="AlphaFoldDB" id="A0A2A9PJN5"/>
<evidence type="ECO:0008006" key="5">
    <source>
        <dbReference type="Google" id="ProtNLM"/>
    </source>
</evidence>
<keyword evidence="2" id="KW-0732">Signal</keyword>
<dbReference type="OrthoDB" id="4434395at2759"/>
<keyword evidence="4" id="KW-1185">Reference proteome</keyword>
<feature type="chain" id="PRO_5012225268" description="SMP-30/Gluconolactonase/LRE-like region domain-containing protein" evidence="2">
    <location>
        <begin position="17"/>
        <end position="395"/>
    </location>
</feature>
<protein>
    <recommendedName>
        <fullName evidence="5">SMP-30/Gluconolactonase/LRE-like region domain-containing protein</fullName>
    </recommendedName>
</protein>
<dbReference type="Proteomes" id="UP000037136">
    <property type="component" value="Unassembled WGS sequence"/>
</dbReference>
<name>A0A2A9PJN5_OPHUN</name>
<reference evidence="3 4" key="1">
    <citation type="journal article" date="2015" name="BMC Genomics">
        <title>Gene expression during zombie ant biting behavior reflects the complexity underlying fungal parasitic behavioral manipulation.</title>
        <authorList>
            <person name="de Bekker C."/>
            <person name="Ohm R.A."/>
            <person name="Loreto R.G."/>
            <person name="Sebastian A."/>
            <person name="Albert I."/>
            <person name="Merrow M."/>
            <person name="Brachmann A."/>
            <person name="Hughes D.P."/>
        </authorList>
    </citation>
    <scope>NUCLEOTIDE SEQUENCE [LARGE SCALE GENOMIC DNA]</scope>
    <source>
        <strain evidence="3 4">SC16a</strain>
    </source>
</reference>